<dbReference type="GO" id="GO:0055085">
    <property type="term" value="P:transmembrane transport"/>
    <property type="evidence" value="ECO:0007669"/>
    <property type="project" value="InterPro"/>
</dbReference>
<feature type="transmembrane region" description="Helical" evidence="7">
    <location>
        <begin position="83"/>
        <end position="107"/>
    </location>
</feature>
<keyword evidence="9" id="KW-0808">Transferase</keyword>
<dbReference type="PROSITE" id="PS50928">
    <property type="entry name" value="ABC_TM1"/>
    <property type="match status" value="1"/>
</dbReference>
<evidence type="ECO:0000256" key="4">
    <source>
        <dbReference type="ARBA" id="ARBA00022692"/>
    </source>
</evidence>
<evidence type="ECO:0000256" key="2">
    <source>
        <dbReference type="ARBA" id="ARBA00022448"/>
    </source>
</evidence>
<dbReference type="GO" id="GO:0005886">
    <property type="term" value="C:plasma membrane"/>
    <property type="evidence" value="ECO:0007669"/>
    <property type="project" value="UniProtKB-SubCell"/>
</dbReference>
<comment type="subcellular location">
    <subcellularLocation>
        <location evidence="1 7">Cell membrane</location>
        <topology evidence="1 7">Multi-pass membrane protein</topology>
    </subcellularLocation>
</comment>
<feature type="transmembrane region" description="Helical" evidence="7">
    <location>
        <begin position="12"/>
        <end position="33"/>
    </location>
</feature>
<evidence type="ECO:0000259" key="8">
    <source>
        <dbReference type="PROSITE" id="PS50928"/>
    </source>
</evidence>
<accession>A0A2U2N9U4</accession>
<dbReference type="OrthoDB" id="258894at2"/>
<dbReference type="InterPro" id="IPR000515">
    <property type="entry name" value="MetI-like"/>
</dbReference>
<name>A0A2U2N9U4_9GAMM</name>
<keyword evidence="10" id="KW-1185">Reference proteome</keyword>
<keyword evidence="3" id="KW-1003">Cell membrane</keyword>
<keyword evidence="5 7" id="KW-1133">Transmembrane helix</keyword>
<evidence type="ECO:0000256" key="5">
    <source>
        <dbReference type="ARBA" id="ARBA00022989"/>
    </source>
</evidence>
<feature type="domain" description="ABC transmembrane type-1" evidence="8">
    <location>
        <begin position="81"/>
        <end position="261"/>
    </location>
</feature>
<organism evidence="9 10">
    <name type="scientific">Sediminicurvatus halobius</name>
    <dbReference type="NCBI Taxonomy" id="2182432"/>
    <lineage>
        <taxon>Bacteria</taxon>
        <taxon>Pseudomonadati</taxon>
        <taxon>Pseudomonadota</taxon>
        <taxon>Gammaproteobacteria</taxon>
        <taxon>Chromatiales</taxon>
        <taxon>Ectothiorhodospiraceae</taxon>
        <taxon>Sediminicurvatus</taxon>
    </lineage>
</organism>
<evidence type="ECO:0000256" key="1">
    <source>
        <dbReference type="ARBA" id="ARBA00004651"/>
    </source>
</evidence>
<reference evidence="9 10" key="1">
    <citation type="submission" date="2018-05" db="EMBL/GenBank/DDBJ databases">
        <title>Spiribacter halobius sp. nov., a moderately halophilic bacterium isolated from marine solar saltern.</title>
        <authorList>
            <person name="Zheng W.-S."/>
            <person name="Lu D.-C."/>
            <person name="Du Z.-J."/>
        </authorList>
    </citation>
    <scope>NUCLEOTIDE SEQUENCE [LARGE SCALE GENOMIC DNA]</scope>
    <source>
        <strain evidence="9 10">E85</strain>
    </source>
</reference>
<evidence type="ECO:0000256" key="6">
    <source>
        <dbReference type="ARBA" id="ARBA00023136"/>
    </source>
</evidence>
<dbReference type="GO" id="GO:0016301">
    <property type="term" value="F:kinase activity"/>
    <property type="evidence" value="ECO:0007669"/>
    <property type="project" value="UniProtKB-KW"/>
</dbReference>
<dbReference type="EMBL" id="QFFI01000001">
    <property type="protein sequence ID" value="PWG65719.1"/>
    <property type="molecule type" value="Genomic_DNA"/>
</dbReference>
<dbReference type="CDD" id="cd06261">
    <property type="entry name" value="TM_PBP2"/>
    <property type="match status" value="1"/>
</dbReference>
<dbReference type="InterPro" id="IPR035906">
    <property type="entry name" value="MetI-like_sf"/>
</dbReference>
<protein>
    <submittedName>
        <fullName evidence="9">Lipid kinase</fullName>
    </submittedName>
</protein>
<proteinExistence type="inferred from homology"/>
<dbReference type="Gene3D" id="1.10.3720.10">
    <property type="entry name" value="MetI-like"/>
    <property type="match status" value="1"/>
</dbReference>
<dbReference type="PANTHER" id="PTHR30151:SF0">
    <property type="entry name" value="ABC TRANSPORTER PERMEASE PROTEIN MJ0413-RELATED"/>
    <property type="match status" value="1"/>
</dbReference>
<gene>
    <name evidence="9" type="ORF">DEM34_00135</name>
</gene>
<evidence type="ECO:0000256" key="7">
    <source>
        <dbReference type="RuleBase" id="RU363032"/>
    </source>
</evidence>
<evidence type="ECO:0000256" key="3">
    <source>
        <dbReference type="ARBA" id="ARBA00022475"/>
    </source>
</evidence>
<dbReference type="RefSeq" id="WP_109675017.1">
    <property type="nucleotide sequence ID" value="NZ_CP086615.1"/>
</dbReference>
<feature type="transmembrane region" description="Helical" evidence="7">
    <location>
        <begin position="239"/>
        <end position="257"/>
    </location>
</feature>
<dbReference type="PANTHER" id="PTHR30151">
    <property type="entry name" value="ALKANE SULFONATE ABC TRANSPORTER-RELATED, MEMBRANE SUBUNIT"/>
    <property type="match status" value="1"/>
</dbReference>
<keyword evidence="4 7" id="KW-0812">Transmembrane</keyword>
<comment type="caution">
    <text evidence="9">The sequence shown here is derived from an EMBL/GenBank/DDBJ whole genome shotgun (WGS) entry which is preliminary data.</text>
</comment>
<keyword evidence="9" id="KW-0418">Kinase</keyword>
<evidence type="ECO:0000313" key="10">
    <source>
        <dbReference type="Proteomes" id="UP000245474"/>
    </source>
</evidence>
<keyword evidence="2 7" id="KW-0813">Transport</keyword>
<dbReference type="Pfam" id="PF00528">
    <property type="entry name" value="BPD_transp_1"/>
    <property type="match status" value="1"/>
</dbReference>
<dbReference type="AlphaFoldDB" id="A0A2U2N9U4"/>
<dbReference type="SUPFAM" id="SSF161098">
    <property type="entry name" value="MetI-like"/>
    <property type="match status" value="1"/>
</dbReference>
<evidence type="ECO:0000313" key="9">
    <source>
        <dbReference type="EMBL" id="PWG65719.1"/>
    </source>
</evidence>
<sequence>MARRLINRRPGRVGAVLLGALPFVVLAAVYLSASRARLAANPDDRLLPAPGQFLDAIVRMAFEPSRRTGEYLLWTDTLASLERIGLGVSVAAVTALCIGILTGLLPYARAGLSPVVKAFSLIPPLSVLPILFITFGLGEAAKVMLIVFGITPFMTRDLQQRTLEIPEEQLIKAQTLGASSGQILLRVALPQILPRLIESVRLGLGPAWLFLIAAEAIAAEEGLGYRIFLLRRYLAMDVILPYVAWITLIAFSADTLLRLLRRRAFPWTAASA</sequence>
<comment type="similarity">
    <text evidence="7">Belongs to the binding-protein-dependent transport system permease family.</text>
</comment>
<keyword evidence="6 7" id="KW-0472">Membrane</keyword>
<dbReference type="Proteomes" id="UP000245474">
    <property type="component" value="Unassembled WGS sequence"/>
</dbReference>